<evidence type="ECO:0000256" key="1">
    <source>
        <dbReference type="ARBA" id="ARBA00023239"/>
    </source>
</evidence>
<name>A0AAU7EE56_9FLAO</name>
<reference evidence="6" key="1">
    <citation type="submission" date="2024-04" db="EMBL/GenBank/DDBJ databases">
        <title>Mariniflexile litorale, isolated from the shallow sediments of the Sea of Japan.</title>
        <authorList>
            <person name="Romanenko L."/>
            <person name="Isaeva M."/>
        </authorList>
    </citation>
    <scope>NUCLEOTIDE SEQUENCE [LARGE SCALE GENOMIC DNA]</scope>
    <source>
        <strain evidence="6">KMM 9835</strain>
    </source>
</reference>
<dbReference type="Gene3D" id="2.40.40.10">
    <property type="entry name" value="RlpA-like domain"/>
    <property type="match status" value="1"/>
</dbReference>
<dbReference type="Proteomes" id="UP001224325">
    <property type="component" value="Chromosome"/>
</dbReference>
<dbReference type="InterPro" id="IPR009009">
    <property type="entry name" value="RlpA-like_DPBB"/>
</dbReference>
<gene>
    <name evidence="3" type="primary">rlpA</name>
    <name evidence="6" type="ORF">QLS71_013770</name>
</gene>
<dbReference type="AlphaFoldDB" id="A0AAU7EE56"/>
<dbReference type="PANTHER" id="PTHR34183:SF1">
    <property type="entry name" value="ENDOLYTIC PEPTIDOGLYCAN TRANSGLYCOSYLASE RLPA"/>
    <property type="match status" value="1"/>
</dbReference>
<dbReference type="HAMAP" id="MF_02071">
    <property type="entry name" value="RlpA"/>
    <property type="match status" value="1"/>
</dbReference>
<dbReference type="GO" id="GO:0000270">
    <property type="term" value="P:peptidoglycan metabolic process"/>
    <property type="evidence" value="ECO:0007669"/>
    <property type="project" value="UniProtKB-UniRule"/>
</dbReference>
<keyword evidence="1 3" id="KW-0456">Lyase</keyword>
<evidence type="ECO:0000256" key="3">
    <source>
        <dbReference type="HAMAP-Rule" id="MF_02071"/>
    </source>
</evidence>
<dbReference type="NCBIfam" id="TIGR00413">
    <property type="entry name" value="rlpA"/>
    <property type="match status" value="1"/>
</dbReference>
<feature type="domain" description="RlpA-like protein double-psi beta-barrel" evidence="5">
    <location>
        <begin position="61"/>
        <end position="141"/>
    </location>
</feature>
<dbReference type="SUPFAM" id="SSF50685">
    <property type="entry name" value="Barwin-like endoglucanases"/>
    <property type="match status" value="1"/>
</dbReference>
<dbReference type="InterPro" id="IPR036908">
    <property type="entry name" value="RlpA-like_sf"/>
</dbReference>
<dbReference type="GO" id="GO:0071555">
    <property type="term" value="P:cell wall organization"/>
    <property type="evidence" value="ECO:0007669"/>
    <property type="project" value="UniProtKB-KW"/>
</dbReference>
<comment type="similarity">
    <text evidence="3 4">Belongs to the RlpA family.</text>
</comment>
<comment type="function">
    <text evidence="3">Lytic transglycosylase with a strong preference for naked glycan strands that lack stem peptides.</text>
</comment>
<dbReference type="EMBL" id="CP155618">
    <property type="protein sequence ID" value="XBL13383.1"/>
    <property type="molecule type" value="Genomic_DNA"/>
</dbReference>
<dbReference type="KEGG" id="mlil:QLS71_013770"/>
<evidence type="ECO:0000313" key="7">
    <source>
        <dbReference type="Proteomes" id="UP001224325"/>
    </source>
</evidence>
<dbReference type="EC" id="4.2.2.-" evidence="3"/>
<evidence type="ECO:0000256" key="2">
    <source>
        <dbReference type="ARBA" id="ARBA00023316"/>
    </source>
</evidence>
<dbReference type="Pfam" id="PF03330">
    <property type="entry name" value="DPBB_1"/>
    <property type="match status" value="1"/>
</dbReference>
<dbReference type="CDD" id="cd22268">
    <property type="entry name" value="DPBB_RlpA-like"/>
    <property type="match status" value="1"/>
</dbReference>
<proteinExistence type="inferred from homology"/>
<dbReference type="InterPro" id="IPR034718">
    <property type="entry name" value="RlpA"/>
</dbReference>
<accession>A0AAU7EE56</accession>
<evidence type="ECO:0000313" key="6">
    <source>
        <dbReference type="EMBL" id="XBL13383.1"/>
    </source>
</evidence>
<organism evidence="6 7">
    <name type="scientific">Mariniflexile litorale</name>
    <dbReference type="NCBI Taxonomy" id="3045158"/>
    <lineage>
        <taxon>Bacteria</taxon>
        <taxon>Pseudomonadati</taxon>
        <taxon>Bacteroidota</taxon>
        <taxon>Flavobacteriia</taxon>
        <taxon>Flavobacteriales</taxon>
        <taxon>Flavobacteriaceae</taxon>
        <taxon>Mariniflexile</taxon>
    </lineage>
</organism>
<dbReference type="GO" id="GO:0008932">
    <property type="term" value="F:lytic endotransglycosylase activity"/>
    <property type="evidence" value="ECO:0007669"/>
    <property type="project" value="UniProtKB-UniRule"/>
</dbReference>
<dbReference type="InterPro" id="IPR012997">
    <property type="entry name" value="RplA"/>
</dbReference>
<sequence>MKLTTQIIGFIGLLIILSSFKSSSVFNTKNTPFNIIQKDSVLLDSITIDSISSNYMPYKENAHASYYHDKFNGRKTASGEKFDNNLYTAAHKTLKFGTKIKVTNTVNGESVIVTVNDRGPFVKNREIDLSKKAFMEIAKYKLNGYLIVHLDILED</sequence>
<keyword evidence="2 3" id="KW-0961">Cell wall biogenesis/degradation</keyword>
<dbReference type="RefSeq" id="WP_308992515.1">
    <property type="nucleotide sequence ID" value="NZ_CP155618.1"/>
</dbReference>
<keyword evidence="7" id="KW-1185">Reference proteome</keyword>
<protein>
    <recommendedName>
        <fullName evidence="3">Probable endolytic peptidoglycan transglycosylase RlpA</fullName>
        <ecNumber evidence="3">4.2.2.-</ecNumber>
    </recommendedName>
</protein>
<evidence type="ECO:0000259" key="5">
    <source>
        <dbReference type="Pfam" id="PF03330"/>
    </source>
</evidence>
<evidence type="ECO:0000256" key="4">
    <source>
        <dbReference type="RuleBase" id="RU003495"/>
    </source>
</evidence>
<dbReference type="PANTHER" id="PTHR34183">
    <property type="entry name" value="ENDOLYTIC PEPTIDOGLYCAN TRANSGLYCOSYLASE RLPA"/>
    <property type="match status" value="1"/>
</dbReference>